<sequence length="1301" mass="145603">MQAAVSAASWVVGKALAPVTDGLLEAWASSAGLGPNVDALKVELLYVQAMLENAQGREIRGPALKELLHKLRQLAYSAEDVLDELEYFRIQDELDGTYEATDVDARGAIRDAALNVRPHTAKLAVLKQLGRLCSCSREQRDDNAAVGKFFPSCSSAPPAQAAGSHADDSDSDSDMMDPITWPPNDNQNENNAGGGVRKIGSCARHTARAVGKFFPCCSSAPPDPNPFMPAPKLEFPRVEISKRMKDIVDELKPLCTKVSTILNLDPLDSNRSIVQDIAAALLTDRGHTPFFLPKNIPKGRPTTTSEISEPKFYGRHKETAKIIHDITNGLDIIHSDGNQNKSIEDIGLQYLMDLVDHGFFKEDEIDGSPFYIIHDLLHDLGLKVASHECLSMDHANMGSMEIWPSVRHLSIIVNGADDSDGIIARNFISGLSILKKKLKIEKLRTLMVFGKRDESFTDFLSGFITKANGLRVLHLSCWCPRMEFSALTHLRYLRLGMIHNSPRTHLPCILSRFYHLRILDLREWMGSPGLPRDMSNLTKLRHFTTRFDIHHSNIFNVGKLQLLQELKRFEVKKEISGFDLNQLGSLVDLRELGIYNLWKVHTKEEAAEAQLIDKIYLHKLTMDWHDLTKTWGWYDWCRNERDVEGVVLETLQPGRNLQELRISGHGGRSCPTWLGSNLSVKALQSLDIESADWEALPWLGHMPVLHKLTLKYVCNLKEFGPSYFGSITEQSFRNLNKLKLIGLYGLEQWSLGDTSHLFSQLQVLIVGHCPELLGLPFTEHICHPPTQDEEAKRHYWFPNLQTLKIFHCPKVMLLPPIPWTRTLSSASIIDVPLLESLHYFTPPVFSKLTLKVTGKHELHSLGEVLAFSNLADLQDLEIIDCPPLEPKHLQMLTSLEKLEVKSDHVFVPSERVGEGQCQVPVETLVIRSDHATGKEVSQLLSHLSNLSSLIIYSSSRKVTRLGVQVDQKQTAPHGQEQITLKLKVGEKEKIEQDGLLLLPAHLSGCLRMLDIVFFPELSLVASSLVDHHEAGDDIGGAAGGLQALRCLKQLIVDMCPKFLSAYGTFSSSSASCCFPFPSSLENLYLKHSMGMATLEPLPLSNLTSLTKLQISYCGEDFRGEGLWTLLTHGQLTNLTVFGCPKFFLDLDHLVRAVPDLEDQDQLLQLCSPKLRELTTDDIAAVLTTPICKLLSCSLAELVLHGDQGVERFTKEQEQALQLLISLQELGFWFHYGKLQCLPAGLDRLPSLNRIDIKFCPAITSLPKDGLPISLQELKVLRNGNSEELEQHCRNFVREHPRIKLI</sequence>
<dbReference type="Gene3D" id="1.20.5.4130">
    <property type="match status" value="1"/>
</dbReference>
<feature type="region of interest" description="Disordered" evidence="6">
    <location>
        <begin position="157"/>
        <end position="195"/>
    </location>
</feature>
<dbReference type="InterPro" id="IPR041118">
    <property type="entry name" value="Rx_N"/>
</dbReference>
<evidence type="ECO:0000256" key="2">
    <source>
        <dbReference type="ARBA" id="ARBA00022614"/>
    </source>
</evidence>
<keyword evidence="3" id="KW-0677">Repeat</keyword>
<evidence type="ECO:0000256" key="1">
    <source>
        <dbReference type="ARBA" id="ARBA00008894"/>
    </source>
</evidence>
<gene>
    <name evidence="10" type="ORF">URODEC1_LOCUS80063</name>
</gene>
<dbReference type="GO" id="GO:0006952">
    <property type="term" value="P:defense response"/>
    <property type="evidence" value="ECO:0007669"/>
    <property type="project" value="UniProtKB-KW"/>
</dbReference>
<protein>
    <recommendedName>
        <fullName evidence="12">Rx N-terminal domain-containing protein</fullName>
    </recommendedName>
</protein>
<dbReference type="EMBL" id="OZ075140">
    <property type="protein sequence ID" value="CAL5028838.1"/>
    <property type="molecule type" value="Genomic_DNA"/>
</dbReference>
<dbReference type="Pfam" id="PF25019">
    <property type="entry name" value="LRR_R13L1-DRL21"/>
    <property type="match status" value="1"/>
</dbReference>
<dbReference type="GO" id="GO:0000166">
    <property type="term" value="F:nucleotide binding"/>
    <property type="evidence" value="ECO:0007669"/>
    <property type="project" value="UniProtKB-KW"/>
</dbReference>
<reference evidence="10 11" key="2">
    <citation type="submission" date="2024-10" db="EMBL/GenBank/DDBJ databases">
        <authorList>
            <person name="Ryan C."/>
        </authorList>
    </citation>
    <scope>NUCLEOTIDE SEQUENCE [LARGE SCALE GENOMIC DNA]</scope>
</reference>
<keyword evidence="4" id="KW-0547">Nucleotide-binding</keyword>
<feature type="domain" description="R13L1/DRL21-like LRR repeat region" evidence="9">
    <location>
        <begin position="580"/>
        <end position="711"/>
    </location>
</feature>
<evidence type="ECO:0008006" key="12">
    <source>
        <dbReference type="Google" id="ProtNLM"/>
    </source>
</evidence>
<dbReference type="InterPro" id="IPR056789">
    <property type="entry name" value="LRR_R13L1-DRL21"/>
</dbReference>
<dbReference type="InterPro" id="IPR032675">
    <property type="entry name" value="LRR_dom_sf"/>
</dbReference>
<evidence type="ECO:0000256" key="3">
    <source>
        <dbReference type="ARBA" id="ARBA00022737"/>
    </source>
</evidence>
<evidence type="ECO:0000259" key="8">
    <source>
        <dbReference type="Pfam" id="PF23559"/>
    </source>
</evidence>
<dbReference type="PANTHER" id="PTHR47186">
    <property type="entry name" value="LEUCINE-RICH REPEAT-CONTAINING PROTEIN 57"/>
    <property type="match status" value="1"/>
</dbReference>
<accession>A0ABC9CZD7</accession>
<evidence type="ECO:0000313" key="11">
    <source>
        <dbReference type="Proteomes" id="UP001497457"/>
    </source>
</evidence>
<keyword evidence="11" id="KW-1185">Reference proteome</keyword>
<evidence type="ECO:0000256" key="6">
    <source>
        <dbReference type="SAM" id="MobiDB-lite"/>
    </source>
</evidence>
<dbReference type="SUPFAM" id="SSF52058">
    <property type="entry name" value="L domain-like"/>
    <property type="match status" value="2"/>
</dbReference>
<dbReference type="PANTHER" id="PTHR47186:SF58">
    <property type="entry name" value="NB-ARC DOMAIN-CONTAINING PROTEIN"/>
    <property type="match status" value="1"/>
</dbReference>
<reference evidence="11" key="1">
    <citation type="submission" date="2024-06" db="EMBL/GenBank/DDBJ databases">
        <authorList>
            <person name="Ryan C."/>
        </authorList>
    </citation>
    <scope>NUCLEOTIDE SEQUENCE [LARGE SCALE GENOMIC DNA]</scope>
</reference>
<dbReference type="InterPro" id="IPR058922">
    <property type="entry name" value="WHD_DRP"/>
</dbReference>
<proteinExistence type="inferred from homology"/>
<dbReference type="Gene3D" id="3.80.10.10">
    <property type="entry name" value="Ribonuclease Inhibitor"/>
    <property type="match status" value="2"/>
</dbReference>
<dbReference type="Pfam" id="PF23559">
    <property type="entry name" value="WHD_DRP"/>
    <property type="match status" value="1"/>
</dbReference>
<evidence type="ECO:0000313" key="10">
    <source>
        <dbReference type="EMBL" id="CAL5028838.1"/>
    </source>
</evidence>
<comment type="similarity">
    <text evidence="1">Belongs to the disease resistance NB-LRR family.</text>
</comment>
<evidence type="ECO:0000256" key="4">
    <source>
        <dbReference type="ARBA" id="ARBA00022741"/>
    </source>
</evidence>
<dbReference type="Pfam" id="PF18052">
    <property type="entry name" value="Rx_N"/>
    <property type="match status" value="1"/>
</dbReference>
<feature type="domain" description="Disease resistance N-terminal" evidence="7">
    <location>
        <begin position="12"/>
        <end position="91"/>
    </location>
</feature>
<keyword evidence="2" id="KW-0433">Leucine-rich repeat</keyword>
<evidence type="ECO:0000259" key="9">
    <source>
        <dbReference type="Pfam" id="PF25019"/>
    </source>
</evidence>
<evidence type="ECO:0000256" key="5">
    <source>
        <dbReference type="ARBA" id="ARBA00022821"/>
    </source>
</evidence>
<dbReference type="Proteomes" id="UP001497457">
    <property type="component" value="Chromosome 30rd"/>
</dbReference>
<name>A0ABC9CZD7_9POAL</name>
<feature type="domain" description="Disease resistance protein winged helix" evidence="8">
    <location>
        <begin position="336"/>
        <end position="380"/>
    </location>
</feature>
<organism evidence="10 11">
    <name type="scientific">Urochloa decumbens</name>
    <dbReference type="NCBI Taxonomy" id="240449"/>
    <lineage>
        <taxon>Eukaryota</taxon>
        <taxon>Viridiplantae</taxon>
        <taxon>Streptophyta</taxon>
        <taxon>Embryophyta</taxon>
        <taxon>Tracheophyta</taxon>
        <taxon>Spermatophyta</taxon>
        <taxon>Magnoliopsida</taxon>
        <taxon>Liliopsida</taxon>
        <taxon>Poales</taxon>
        <taxon>Poaceae</taxon>
        <taxon>PACMAD clade</taxon>
        <taxon>Panicoideae</taxon>
        <taxon>Panicodae</taxon>
        <taxon>Paniceae</taxon>
        <taxon>Melinidinae</taxon>
        <taxon>Urochloa</taxon>
    </lineage>
</organism>
<evidence type="ECO:0000259" key="7">
    <source>
        <dbReference type="Pfam" id="PF18052"/>
    </source>
</evidence>
<keyword evidence="5" id="KW-0611">Plant defense</keyword>